<reference evidence="1 2" key="1">
    <citation type="submission" date="2024-01" db="EMBL/GenBank/DDBJ databases">
        <authorList>
            <consortium name="Genoscope - CEA"/>
            <person name="William W."/>
        </authorList>
    </citation>
    <scope>NUCLEOTIDE SEQUENCE [LARGE SCALE GENOMIC DNA]</scope>
    <source>
        <strain evidence="1 2">29B2s-10</strain>
    </source>
</reference>
<accession>A0ABP0EE65</accession>
<gene>
    <name evidence="1" type="ORF">CAAN4_E09054</name>
</gene>
<proteinExistence type="predicted"/>
<evidence type="ECO:0000313" key="1">
    <source>
        <dbReference type="EMBL" id="CAK7908167.1"/>
    </source>
</evidence>
<organism evidence="1 2">
    <name type="scientific">[Candida] anglica</name>
    <dbReference type="NCBI Taxonomy" id="148631"/>
    <lineage>
        <taxon>Eukaryota</taxon>
        <taxon>Fungi</taxon>
        <taxon>Dikarya</taxon>
        <taxon>Ascomycota</taxon>
        <taxon>Saccharomycotina</taxon>
        <taxon>Pichiomycetes</taxon>
        <taxon>Debaryomycetaceae</taxon>
        <taxon>Kurtzmaniella</taxon>
    </lineage>
</organism>
<evidence type="ECO:0000313" key="2">
    <source>
        <dbReference type="Proteomes" id="UP001497600"/>
    </source>
</evidence>
<keyword evidence="2" id="KW-1185">Reference proteome</keyword>
<protein>
    <submittedName>
        <fullName evidence="1">Uncharacterized protein</fullName>
    </submittedName>
</protein>
<name>A0ABP0EE65_9ASCO</name>
<sequence length="74" mass="8639">MYTIDWAHRPTPFSVNQSTANELKNKHHTRLYLPYISSALKATLFFFARSHQLVIFKPSRIQCYYCTSSIPVSD</sequence>
<dbReference type="EMBL" id="OZ004257">
    <property type="protein sequence ID" value="CAK7908167.1"/>
    <property type="molecule type" value="Genomic_DNA"/>
</dbReference>
<dbReference type="Proteomes" id="UP001497600">
    <property type="component" value="Chromosome E"/>
</dbReference>